<reference evidence="7" key="1">
    <citation type="submission" date="2017-04" db="EMBL/GenBank/DDBJ databases">
        <title>Function of individual gut microbiota members based on whole genome sequencing of pure cultures obtained from chicken caecum.</title>
        <authorList>
            <person name="Medvecky M."/>
            <person name="Cejkova D."/>
            <person name="Polansky O."/>
            <person name="Karasova D."/>
            <person name="Kubasova T."/>
            <person name="Cizek A."/>
            <person name="Rychlik I."/>
        </authorList>
    </citation>
    <scope>NUCLEOTIDE SEQUENCE [LARGE SCALE GENOMIC DNA]</scope>
    <source>
        <strain evidence="7">An67</strain>
    </source>
</reference>
<proteinExistence type="predicted"/>
<dbReference type="EMBL" id="QSOF01000051">
    <property type="protein sequence ID" value="RGI71669.1"/>
    <property type="molecule type" value="Genomic_DNA"/>
</dbReference>
<dbReference type="EMBL" id="WCTM01000006">
    <property type="protein sequence ID" value="KAB4242437.1"/>
    <property type="molecule type" value="Genomic_DNA"/>
</dbReference>
<dbReference type="EMBL" id="NFHS01000001">
    <property type="protein sequence ID" value="OUN57430.1"/>
    <property type="molecule type" value="Genomic_DNA"/>
</dbReference>
<evidence type="ECO:0000313" key="11">
    <source>
        <dbReference type="Proteomes" id="UP000487221"/>
    </source>
</evidence>
<dbReference type="GO" id="GO:0005524">
    <property type="term" value="F:ATP binding"/>
    <property type="evidence" value="ECO:0007669"/>
    <property type="project" value="InterPro"/>
</dbReference>
<dbReference type="Pfam" id="PF03796">
    <property type="entry name" value="DnaB_C"/>
    <property type="match status" value="1"/>
</dbReference>
<evidence type="ECO:0000313" key="2">
    <source>
        <dbReference type="EMBL" id="KAB4186467.1"/>
    </source>
</evidence>
<evidence type="ECO:0000313" key="3">
    <source>
        <dbReference type="EMBL" id="KAB4242437.1"/>
    </source>
</evidence>
<dbReference type="InterPro" id="IPR007694">
    <property type="entry name" value="DNA_helicase_DnaB-like_C"/>
</dbReference>
<dbReference type="EMBL" id="QRZC01000010">
    <property type="protein sequence ID" value="RGV42307.1"/>
    <property type="molecule type" value="Genomic_DNA"/>
</dbReference>
<feature type="domain" description="SF4 helicase" evidence="1">
    <location>
        <begin position="10"/>
        <end position="40"/>
    </location>
</feature>
<dbReference type="RefSeq" id="WP_080650782.1">
    <property type="nucleotide sequence ID" value="NZ_CAKOCG010000005.1"/>
</dbReference>
<evidence type="ECO:0000313" key="7">
    <source>
        <dbReference type="Proteomes" id="UP000196329"/>
    </source>
</evidence>
<dbReference type="EMBL" id="WCTY01000006">
    <property type="protein sequence ID" value="KAB4186467.1"/>
    <property type="molecule type" value="Genomic_DNA"/>
</dbReference>
<dbReference type="GO" id="GO:0006260">
    <property type="term" value="P:DNA replication"/>
    <property type="evidence" value="ECO:0007669"/>
    <property type="project" value="InterPro"/>
</dbReference>
<accession>A0A1Y3VIQ2</accession>
<evidence type="ECO:0000313" key="4">
    <source>
        <dbReference type="EMBL" id="OUN57430.1"/>
    </source>
</evidence>
<dbReference type="Proteomes" id="UP000285343">
    <property type="component" value="Unassembled WGS sequence"/>
</dbReference>
<sequence>MNTEGNNLRGTAEIIIAQNRNGDTGIVRLKFNGEYSKFENLDD</sequence>
<dbReference type="Proteomes" id="UP000487221">
    <property type="component" value="Unassembled WGS sequence"/>
</dbReference>
<dbReference type="AlphaFoldDB" id="A0A1Y3VIQ2"/>
<organism evidence="4 7">
    <name type="scientific">Bacteroides uniformis</name>
    <dbReference type="NCBI Taxonomy" id="820"/>
    <lineage>
        <taxon>Bacteria</taxon>
        <taxon>Pseudomonadati</taxon>
        <taxon>Bacteroidota</taxon>
        <taxon>Bacteroidia</taxon>
        <taxon>Bacteroidales</taxon>
        <taxon>Bacteroidaceae</taxon>
        <taxon>Bacteroides</taxon>
    </lineage>
</organism>
<protein>
    <recommendedName>
        <fullName evidence="1">SF4 helicase domain-containing protein</fullName>
    </recommendedName>
</protein>
<dbReference type="InterPro" id="IPR027417">
    <property type="entry name" value="P-loop_NTPase"/>
</dbReference>
<dbReference type="Gene3D" id="3.40.50.300">
    <property type="entry name" value="P-loop containing nucleotide triphosphate hydrolases"/>
    <property type="match status" value="1"/>
</dbReference>
<evidence type="ECO:0000313" key="8">
    <source>
        <dbReference type="Proteomes" id="UP000263754"/>
    </source>
</evidence>
<evidence type="ECO:0000313" key="6">
    <source>
        <dbReference type="EMBL" id="RGV42307.1"/>
    </source>
</evidence>
<name>A0A1Y3VIQ2_BACUN</name>
<gene>
    <name evidence="4" type="ORF">B5G17_02830</name>
    <name evidence="6" type="ORF">DWW14_09435</name>
    <name evidence="5" type="ORF">DXD90_19260</name>
    <name evidence="3" type="ORF">GAP41_11635</name>
    <name evidence="2" type="ORF">GAQ44_04740</name>
</gene>
<dbReference type="GO" id="GO:0003678">
    <property type="term" value="F:DNA helicase activity"/>
    <property type="evidence" value="ECO:0007669"/>
    <property type="project" value="InterPro"/>
</dbReference>
<dbReference type="Proteomes" id="UP000196329">
    <property type="component" value="Unassembled WGS sequence"/>
</dbReference>
<evidence type="ECO:0000313" key="9">
    <source>
        <dbReference type="Proteomes" id="UP000285343"/>
    </source>
</evidence>
<reference evidence="8 9" key="3">
    <citation type="submission" date="2018-08" db="EMBL/GenBank/DDBJ databases">
        <title>A genome reference for cultivated species of the human gut microbiota.</title>
        <authorList>
            <person name="Zou Y."/>
            <person name="Xue W."/>
            <person name="Luo G."/>
        </authorList>
    </citation>
    <scope>NUCLEOTIDE SEQUENCE [LARGE SCALE GENOMIC DNA]</scope>
    <source>
        <strain evidence="6 9">AF14-42</strain>
        <strain evidence="5 8">TM10-17</strain>
    </source>
</reference>
<evidence type="ECO:0000313" key="10">
    <source>
        <dbReference type="Proteomes" id="UP000431575"/>
    </source>
</evidence>
<dbReference type="Proteomes" id="UP000431575">
    <property type="component" value="Unassembled WGS sequence"/>
</dbReference>
<evidence type="ECO:0000259" key="1">
    <source>
        <dbReference type="Pfam" id="PF03796"/>
    </source>
</evidence>
<dbReference type="Proteomes" id="UP000263754">
    <property type="component" value="Unassembled WGS sequence"/>
</dbReference>
<evidence type="ECO:0000313" key="5">
    <source>
        <dbReference type="EMBL" id="RGI71669.1"/>
    </source>
</evidence>
<comment type="caution">
    <text evidence="4">The sequence shown here is derived from an EMBL/GenBank/DDBJ whole genome shotgun (WGS) entry which is preliminary data.</text>
</comment>
<reference evidence="4" key="2">
    <citation type="journal article" date="2018" name="BMC Genomics">
        <title>Whole genome sequencing and function prediction of 133 gut anaerobes isolated from chicken caecum in pure cultures.</title>
        <authorList>
            <person name="Medvecky M."/>
            <person name="Cejkova D."/>
            <person name="Polansky O."/>
            <person name="Karasova D."/>
            <person name="Kubasova T."/>
            <person name="Cizek A."/>
            <person name="Rychlik I."/>
        </authorList>
    </citation>
    <scope>NUCLEOTIDE SEQUENCE</scope>
    <source>
        <strain evidence="4">An67</strain>
    </source>
</reference>
<reference evidence="10 11" key="4">
    <citation type="journal article" date="2019" name="Nat. Med.">
        <title>A library of human gut bacterial isolates paired with longitudinal multiomics data enables mechanistic microbiome research.</title>
        <authorList>
            <person name="Poyet M."/>
            <person name="Groussin M."/>
            <person name="Gibbons S.M."/>
            <person name="Avila-Pacheco J."/>
            <person name="Jiang X."/>
            <person name="Kearney S.M."/>
            <person name="Perrotta A.R."/>
            <person name="Berdy B."/>
            <person name="Zhao S."/>
            <person name="Lieberman T.D."/>
            <person name="Swanson P.K."/>
            <person name="Smith M."/>
            <person name="Roesemann S."/>
            <person name="Alexander J.E."/>
            <person name="Rich S.A."/>
            <person name="Livny J."/>
            <person name="Vlamakis H."/>
            <person name="Clish C."/>
            <person name="Bullock K."/>
            <person name="Deik A."/>
            <person name="Scott J."/>
            <person name="Pierce K.A."/>
            <person name="Xavier R.J."/>
            <person name="Alm E.J."/>
        </authorList>
    </citation>
    <scope>NUCLEOTIDE SEQUENCE [LARGE SCALE GENOMIC DNA]</scope>
    <source>
        <strain evidence="2 11">BIOML-A19</strain>
        <strain evidence="3 10">BIOML-A6</strain>
    </source>
</reference>